<feature type="compositionally biased region" description="Polar residues" evidence="1">
    <location>
        <begin position="569"/>
        <end position="596"/>
    </location>
</feature>
<feature type="compositionally biased region" description="Pro residues" evidence="1">
    <location>
        <begin position="518"/>
        <end position="529"/>
    </location>
</feature>
<protein>
    <recommendedName>
        <fullName evidence="6">SseB protein N-terminal domain-containing protein</fullName>
    </recommendedName>
</protein>
<organism evidence="4 5">
    <name type="scientific">Actinomadura gamaensis</name>
    <dbReference type="NCBI Taxonomy" id="1763541"/>
    <lineage>
        <taxon>Bacteria</taxon>
        <taxon>Bacillati</taxon>
        <taxon>Actinomycetota</taxon>
        <taxon>Actinomycetes</taxon>
        <taxon>Streptosporangiales</taxon>
        <taxon>Thermomonosporaceae</taxon>
        <taxon>Actinomadura</taxon>
    </lineage>
</organism>
<dbReference type="RefSeq" id="WP_378264424.1">
    <property type="nucleotide sequence ID" value="NZ_JBHSIT010000017.1"/>
</dbReference>
<comment type="caution">
    <text evidence="4">The sequence shown here is derived from an EMBL/GenBank/DDBJ whole genome shotgun (WGS) entry which is preliminary data.</text>
</comment>
<feature type="domain" description="TY-Chap N-terminal" evidence="3">
    <location>
        <begin position="3"/>
        <end position="124"/>
    </location>
</feature>
<dbReference type="InterPro" id="IPR054344">
    <property type="entry name" value="TY-Chap_N"/>
</dbReference>
<dbReference type="Pfam" id="PF07179">
    <property type="entry name" value="SseB"/>
    <property type="match status" value="1"/>
</dbReference>
<evidence type="ECO:0000259" key="2">
    <source>
        <dbReference type="Pfam" id="PF07179"/>
    </source>
</evidence>
<gene>
    <name evidence="4" type="ORF">ACFPCY_39660</name>
</gene>
<name>A0ABV9UAK4_9ACTN</name>
<dbReference type="InterPro" id="IPR009839">
    <property type="entry name" value="SseB_N"/>
</dbReference>
<evidence type="ECO:0008006" key="6">
    <source>
        <dbReference type="Google" id="ProtNLM"/>
    </source>
</evidence>
<dbReference type="Proteomes" id="UP001595872">
    <property type="component" value="Unassembled WGS sequence"/>
</dbReference>
<accession>A0ABV9UAK4</accession>
<feature type="domain" description="SseB protein N-terminal" evidence="2">
    <location>
        <begin position="350"/>
        <end position="447"/>
    </location>
</feature>
<proteinExistence type="predicted"/>
<evidence type="ECO:0000313" key="5">
    <source>
        <dbReference type="Proteomes" id="UP001595872"/>
    </source>
</evidence>
<evidence type="ECO:0000313" key="4">
    <source>
        <dbReference type="EMBL" id="MFC4913471.1"/>
    </source>
</evidence>
<keyword evidence="5" id="KW-1185">Reference proteome</keyword>
<feature type="compositionally biased region" description="Gly residues" evidence="1">
    <location>
        <begin position="221"/>
        <end position="265"/>
    </location>
</feature>
<feature type="compositionally biased region" description="Polar residues" evidence="1">
    <location>
        <begin position="692"/>
        <end position="713"/>
    </location>
</feature>
<evidence type="ECO:0000259" key="3">
    <source>
        <dbReference type="Pfam" id="PF22552"/>
    </source>
</evidence>
<dbReference type="EMBL" id="JBHSIT010000017">
    <property type="protein sequence ID" value="MFC4913471.1"/>
    <property type="molecule type" value="Genomic_DNA"/>
</dbReference>
<feature type="region of interest" description="Disordered" evidence="1">
    <location>
        <begin position="454"/>
        <end position="826"/>
    </location>
</feature>
<evidence type="ECO:0000256" key="1">
    <source>
        <dbReference type="SAM" id="MobiDB-lite"/>
    </source>
</evidence>
<dbReference type="Pfam" id="PF22552">
    <property type="entry name" value="TY-Chap3"/>
    <property type="match status" value="1"/>
</dbReference>
<sequence>MLEWSEFARRLGRELAALERDTILIVREREESRHYVQAMREPDRLYAEAVSNNFLDGPLLLTLADEEVMSEAGWRPPADPGTAGPRNWWTELPAFATAADYGRLADVMVTALRDVQGVRRPSDLVYESFHRHGTGLVGLPDFGLDCADPSRVTRTRSSGPVSATGHDSFPDLPPALPEQNVLASEPDAPPMPGAERDSGPLPGGTGPIGQFPGTGPAGSLPGEGPGGSLPGTGATGSLPGEGPGGSLPGTGSTGSLPGDGPGGSPAGAEAGGPPPVVLPDAKNLSGPLPNGFPGNVPPGASGFAEPASQGLPGLGDLPPSVPSVQDALSGGAPAATPAAASPADQIEPLLAEAKERGDHTTYFDLLPTADLVFPDTPGETFPPTIGIGTGTYVTVFTSPGALARVSSQPTPFRRTSFADLSANWPDPAWQLAINPGLPSEVHLDLSAVVRLSATRAPQPAEPARPAAFDAGQGTHGDHDPSATPQMPGLPVHGGEHVPQGPAATQAHQPVHPDATPYPGAPSTPPPPGMPLQHGPPSAMPGAAVPPEYPVPGASSLPPGAPAQPEQFLTPGTNAQPDQFPTPSANAYPEQPSTPDTAAQFDKFPTPGADVPPEQFPASGADVRPEQFAGPDADVPPQQFANSSAGAQPERLGAPGTDVQAEQFAHPSTDAQPERFPASGADARPEQFAGTGSDVSPEQYASPSAGAQSEQFSSRGADVQEERVAAPGAEVPPGQFPAPGADVQGEQFSVPPAPAVPMPREESPADGDVSDAALRDAPLREVPSPGADERAEGDEGQASRVPWPVGRPEEFASAAASDASGRQRFASAGQEAFAGAVPFLGRPGPATAEGLREFDTSGLPILPGLEAHGTAAMPAAAPVPDGAYGEAARTGEAAPLRVPHGTPLWETDGTGDGVPVAVYDAIGGAWAPVRADALPAQRGE</sequence>
<feature type="compositionally biased region" description="Low complexity" evidence="1">
    <location>
        <begin position="454"/>
        <end position="467"/>
    </location>
</feature>
<feature type="compositionally biased region" description="Low complexity" evidence="1">
    <location>
        <begin position="327"/>
        <end position="343"/>
    </location>
</feature>
<feature type="region of interest" description="Disordered" evidence="1">
    <location>
        <begin position="150"/>
        <end position="343"/>
    </location>
</feature>
<reference evidence="5" key="1">
    <citation type="journal article" date="2019" name="Int. J. Syst. Evol. Microbiol.">
        <title>The Global Catalogue of Microorganisms (GCM) 10K type strain sequencing project: providing services to taxonomists for standard genome sequencing and annotation.</title>
        <authorList>
            <consortium name="The Broad Institute Genomics Platform"/>
            <consortium name="The Broad Institute Genome Sequencing Center for Infectious Disease"/>
            <person name="Wu L."/>
            <person name="Ma J."/>
        </authorList>
    </citation>
    <scope>NUCLEOTIDE SEQUENCE [LARGE SCALE GENOMIC DNA]</scope>
    <source>
        <strain evidence="5">KLKA75</strain>
    </source>
</reference>